<organism evidence="2 3">
    <name type="scientific">Mucilaginibacter paludis DSM 18603</name>
    <dbReference type="NCBI Taxonomy" id="714943"/>
    <lineage>
        <taxon>Bacteria</taxon>
        <taxon>Pseudomonadati</taxon>
        <taxon>Bacteroidota</taxon>
        <taxon>Sphingobacteriia</taxon>
        <taxon>Sphingobacteriales</taxon>
        <taxon>Sphingobacteriaceae</taxon>
        <taxon>Mucilaginibacter</taxon>
    </lineage>
</organism>
<feature type="transmembrane region" description="Helical" evidence="1">
    <location>
        <begin position="12"/>
        <end position="32"/>
    </location>
</feature>
<dbReference type="EMBL" id="CM001403">
    <property type="protein sequence ID" value="EHQ29846.1"/>
    <property type="molecule type" value="Genomic_DNA"/>
</dbReference>
<dbReference type="Proteomes" id="UP000002774">
    <property type="component" value="Chromosome"/>
</dbReference>
<gene>
    <name evidence="2" type="ORF">Mucpa_5778</name>
</gene>
<dbReference type="HOGENOM" id="CLU_3272962_0_0_10"/>
<dbReference type="AlphaFoldDB" id="H1Y5S0"/>
<reference evidence="2" key="1">
    <citation type="submission" date="2011-09" db="EMBL/GenBank/DDBJ databases">
        <title>The permanent draft genome of Mucilaginibacter paludis DSM 18603.</title>
        <authorList>
            <consortium name="US DOE Joint Genome Institute (JGI-PGF)"/>
            <person name="Lucas S."/>
            <person name="Han J."/>
            <person name="Lapidus A."/>
            <person name="Bruce D."/>
            <person name="Goodwin L."/>
            <person name="Pitluck S."/>
            <person name="Peters L."/>
            <person name="Kyrpides N."/>
            <person name="Mavromatis K."/>
            <person name="Ivanova N."/>
            <person name="Mikhailova N."/>
            <person name="Held B."/>
            <person name="Detter J.C."/>
            <person name="Tapia R."/>
            <person name="Han C."/>
            <person name="Land M."/>
            <person name="Hauser L."/>
            <person name="Markowitz V."/>
            <person name="Cheng J.-F."/>
            <person name="Hugenholtz P."/>
            <person name="Woyke T."/>
            <person name="Wu D."/>
            <person name="Tindall B."/>
            <person name="Brambilla E."/>
            <person name="Klenk H.-P."/>
            <person name="Eisen J.A."/>
        </authorList>
    </citation>
    <scope>NUCLEOTIDE SEQUENCE [LARGE SCALE GENOMIC DNA]</scope>
    <source>
        <strain evidence="2">DSM 18603</strain>
    </source>
</reference>
<name>H1Y5S0_9SPHI</name>
<keyword evidence="1" id="KW-0472">Membrane</keyword>
<evidence type="ECO:0000313" key="3">
    <source>
        <dbReference type="Proteomes" id="UP000002774"/>
    </source>
</evidence>
<accession>H1Y5S0</accession>
<evidence type="ECO:0000313" key="2">
    <source>
        <dbReference type="EMBL" id="EHQ29846.1"/>
    </source>
</evidence>
<keyword evidence="1" id="KW-0812">Transmembrane</keyword>
<protein>
    <submittedName>
        <fullName evidence="2">Uncharacterized protein</fullName>
    </submittedName>
</protein>
<sequence>MLGYTIKINQVITFIIIIAMIILAILSAIKVYGPALNQFYH</sequence>
<keyword evidence="1" id="KW-1133">Transmembrane helix</keyword>
<dbReference type="RefSeq" id="WP_008511281.1">
    <property type="nucleotide sequence ID" value="NZ_CM001403.1"/>
</dbReference>
<keyword evidence="3" id="KW-1185">Reference proteome</keyword>
<proteinExistence type="predicted"/>
<evidence type="ECO:0000256" key="1">
    <source>
        <dbReference type="SAM" id="Phobius"/>
    </source>
</evidence>